<comment type="caution">
    <text evidence="3">The sequence shown here is derived from an EMBL/GenBank/DDBJ whole genome shotgun (WGS) entry which is preliminary data.</text>
</comment>
<protein>
    <submittedName>
        <fullName evidence="3">Uncharacterized protein</fullName>
    </submittedName>
</protein>
<dbReference type="EMBL" id="BNCQ01000044">
    <property type="protein sequence ID" value="GIM12630.1"/>
    <property type="molecule type" value="Genomic_DNA"/>
</dbReference>
<feature type="transmembrane region" description="Helical" evidence="1">
    <location>
        <begin position="68"/>
        <end position="88"/>
    </location>
</feature>
<keyword evidence="5" id="KW-1185">Reference proteome</keyword>
<evidence type="ECO:0000313" key="4">
    <source>
        <dbReference type="Proteomes" id="UP000722791"/>
    </source>
</evidence>
<organism evidence="3 4">
    <name type="scientific">Volvox reticuliferus</name>
    <dbReference type="NCBI Taxonomy" id="1737510"/>
    <lineage>
        <taxon>Eukaryota</taxon>
        <taxon>Viridiplantae</taxon>
        <taxon>Chlorophyta</taxon>
        <taxon>core chlorophytes</taxon>
        <taxon>Chlorophyceae</taxon>
        <taxon>CS clade</taxon>
        <taxon>Chlamydomonadales</taxon>
        <taxon>Volvocaceae</taxon>
        <taxon>Volvox</taxon>
    </lineage>
</organism>
<accession>A0A8J4GRT3</accession>
<name>A0A8J4GRT3_9CHLO</name>
<proteinExistence type="predicted"/>
<dbReference type="Proteomes" id="UP000747110">
    <property type="component" value="Unassembled WGS sequence"/>
</dbReference>
<keyword evidence="1" id="KW-0812">Transmembrane</keyword>
<evidence type="ECO:0000256" key="1">
    <source>
        <dbReference type="SAM" id="Phobius"/>
    </source>
</evidence>
<dbReference type="AlphaFoldDB" id="A0A8J4GRT3"/>
<keyword evidence="1" id="KW-1133">Transmembrane helix</keyword>
<evidence type="ECO:0000313" key="3">
    <source>
        <dbReference type="EMBL" id="GIM12630.1"/>
    </source>
</evidence>
<dbReference type="EMBL" id="BNCP01000029">
    <property type="protein sequence ID" value="GIL84329.1"/>
    <property type="molecule type" value="Genomic_DNA"/>
</dbReference>
<sequence length="161" mass="18379">MLLRRHTLHLFNILRPVAKDCHPNKRARSNLRQSIISHTPKPHRYGAVTRHTPSTPADQQQPVTFESLLLLPVLLLLLPLLLLLVAYVCRATNQCDSGTVDRVPELAGRSRHHLHRHSPHHRFAPWIRQRVTLSRLPHLKGAPRTVLILTPTPPEVRHPPA</sequence>
<keyword evidence="1" id="KW-0472">Membrane</keyword>
<gene>
    <name evidence="2" type="ORF">Vretifemale_13005</name>
    <name evidence="3" type="ORF">Vretimale_15944</name>
</gene>
<evidence type="ECO:0000313" key="5">
    <source>
        <dbReference type="Proteomes" id="UP000747110"/>
    </source>
</evidence>
<dbReference type="Proteomes" id="UP000722791">
    <property type="component" value="Unassembled WGS sequence"/>
</dbReference>
<reference evidence="3" key="1">
    <citation type="journal article" date="2021" name="Proc. Natl. Acad. Sci. U.S.A.">
        <title>Three genomes in the algal genus Volvox reveal the fate of a haploid sex-determining region after a transition to homothallism.</title>
        <authorList>
            <person name="Yamamoto K."/>
            <person name="Hamaji T."/>
            <person name="Kawai-Toyooka H."/>
            <person name="Matsuzaki R."/>
            <person name="Takahashi F."/>
            <person name="Nishimura Y."/>
            <person name="Kawachi M."/>
            <person name="Noguchi H."/>
            <person name="Minakuchi Y."/>
            <person name="Umen J.G."/>
            <person name="Toyoda A."/>
            <person name="Nozaki H."/>
        </authorList>
    </citation>
    <scope>NUCLEOTIDE SEQUENCE</scope>
    <source>
        <strain evidence="3">NIES-3785</strain>
        <strain evidence="2">NIES-3786</strain>
    </source>
</reference>
<evidence type="ECO:0000313" key="2">
    <source>
        <dbReference type="EMBL" id="GIL84329.1"/>
    </source>
</evidence>